<evidence type="ECO:0000313" key="1">
    <source>
        <dbReference type="EMBL" id="KAA6329697.1"/>
    </source>
</evidence>
<reference evidence="1 2" key="1">
    <citation type="submission" date="2019-03" db="EMBL/GenBank/DDBJ databases">
        <title>Single cell metagenomics reveals metabolic interactions within the superorganism composed of flagellate Streblomastix strix and complex community of Bacteroidetes bacteria on its surface.</title>
        <authorList>
            <person name="Treitli S.C."/>
            <person name="Kolisko M."/>
            <person name="Husnik F."/>
            <person name="Keeling P."/>
            <person name="Hampl V."/>
        </authorList>
    </citation>
    <scope>NUCLEOTIDE SEQUENCE [LARGE SCALE GENOMIC DNA]</scope>
    <source>
        <strain evidence="1">ST1C</strain>
    </source>
</reference>
<dbReference type="EMBL" id="SNRW01043006">
    <property type="protein sequence ID" value="KAA6329697.1"/>
    <property type="molecule type" value="Genomic_DNA"/>
</dbReference>
<dbReference type="Proteomes" id="UP000324800">
    <property type="component" value="Unassembled WGS sequence"/>
</dbReference>
<dbReference type="AlphaFoldDB" id="A0A5J4R6D6"/>
<evidence type="ECO:0000313" key="2">
    <source>
        <dbReference type="Proteomes" id="UP000324800"/>
    </source>
</evidence>
<organism evidence="1 2">
    <name type="scientific">Streblomastix strix</name>
    <dbReference type="NCBI Taxonomy" id="222440"/>
    <lineage>
        <taxon>Eukaryota</taxon>
        <taxon>Metamonada</taxon>
        <taxon>Preaxostyla</taxon>
        <taxon>Oxymonadida</taxon>
        <taxon>Streblomastigidae</taxon>
        <taxon>Streblomastix</taxon>
    </lineage>
</organism>
<accession>A0A5J4R6D6</accession>
<gene>
    <name evidence="1" type="ORF">EZS28_053582</name>
</gene>
<proteinExistence type="predicted"/>
<feature type="non-terminal residue" evidence="1">
    <location>
        <position position="234"/>
    </location>
</feature>
<protein>
    <submittedName>
        <fullName evidence="1">Uncharacterized protein</fullName>
    </submittedName>
</protein>
<sequence length="234" mass="27593">MNQQYSDRDIQEFGYDNQQFILLTEPARYDLLSQVIEDKRVHYAGETVNYIAGTETTSPTVEFFNNNITSPEDCDAFIERVYLHENGRLFKCAFDFGTAIQRSEYMIDPNTVGRDLTEVLHPGRIRYKPYKSTALSKYRTLDEENYSKEITYRIQLPDESHTQNHAPTILYNRESINEFKKYVRSTIIQMQERTQLIDTKDLMVAIFSMQIISYRLPFPGKNMEELIKIHKNKK</sequence>
<name>A0A5J4R6D6_9EUKA</name>
<comment type="caution">
    <text evidence="1">The sequence shown here is derived from an EMBL/GenBank/DDBJ whole genome shotgun (WGS) entry which is preliminary data.</text>
</comment>